<keyword evidence="5" id="KW-1185">Reference proteome</keyword>
<protein>
    <recommendedName>
        <fullName evidence="3">WSC domain-containing protein</fullName>
    </recommendedName>
</protein>
<evidence type="ECO:0000313" key="5">
    <source>
        <dbReference type="Proteomes" id="UP000799753"/>
    </source>
</evidence>
<feature type="compositionally biased region" description="Polar residues" evidence="1">
    <location>
        <begin position="157"/>
        <end position="188"/>
    </location>
</feature>
<dbReference type="InterPro" id="IPR002889">
    <property type="entry name" value="WSC_carb-bd"/>
</dbReference>
<dbReference type="OrthoDB" id="2019572at2759"/>
<evidence type="ECO:0000259" key="3">
    <source>
        <dbReference type="PROSITE" id="PS51212"/>
    </source>
</evidence>
<proteinExistence type="predicted"/>
<feature type="transmembrane region" description="Helical" evidence="2">
    <location>
        <begin position="458"/>
        <end position="480"/>
    </location>
</feature>
<dbReference type="EMBL" id="MU006783">
    <property type="protein sequence ID" value="KAF2641501.1"/>
    <property type="molecule type" value="Genomic_DNA"/>
</dbReference>
<accession>A0A6A6S330</accession>
<name>A0A6A6S330_9PLEO</name>
<keyword evidence="2" id="KW-1133">Transmembrane helix</keyword>
<keyword evidence="2" id="KW-0472">Membrane</keyword>
<feature type="region of interest" description="Disordered" evidence="1">
    <location>
        <begin position="19"/>
        <end position="39"/>
    </location>
</feature>
<evidence type="ECO:0000256" key="2">
    <source>
        <dbReference type="SAM" id="Phobius"/>
    </source>
</evidence>
<dbReference type="SMART" id="SM00321">
    <property type="entry name" value="WSC"/>
    <property type="match status" value="1"/>
</dbReference>
<feature type="domain" description="WSC" evidence="3">
    <location>
        <begin position="309"/>
        <end position="403"/>
    </location>
</feature>
<dbReference type="PROSITE" id="PS51212">
    <property type="entry name" value="WSC"/>
    <property type="match status" value="1"/>
</dbReference>
<keyword evidence="2" id="KW-0812">Transmembrane</keyword>
<dbReference type="AlphaFoldDB" id="A0A6A6S330"/>
<evidence type="ECO:0000313" key="4">
    <source>
        <dbReference type="EMBL" id="KAF2641501.1"/>
    </source>
</evidence>
<feature type="region of interest" description="Disordered" evidence="1">
    <location>
        <begin position="157"/>
        <end position="192"/>
    </location>
</feature>
<dbReference type="Proteomes" id="UP000799753">
    <property type="component" value="Unassembled WGS sequence"/>
</dbReference>
<gene>
    <name evidence="4" type="ORF">P280DRAFT_479882</name>
</gene>
<dbReference type="Pfam" id="PF01822">
    <property type="entry name" value="WSC"/>
    <property type="match status" value="1"/>
</dbReference>
<organism evidence="4 5">
    <name type="scientific">Massarina eburnea CBS 473.64</name>
    <dbReference type="NCBI Taxonomy" id="1395130"/>
    <lineage>
        <taxon>Eukaryota</taxon>
        <taxon>Fungi</taxon>
        <taxon>Dikarya</taxon>
        <taxon>Ascomycota</taxon>
        <taxon>Pezizomycotina</taxon>
        <taxon>Dothideomycetes</taxon>
        <taxon>Pleosporomycetidae</taxon>
        <taxon>Pleosporales</taxon>
        <taxon>Massarineae</taxon>
        <taxon>Massarinaceae</taxon>
        <taxon>Massarina</taxon>
    </lineage>
</organism>
<evidence type="ECO:0000256" key="1">
    <source>
        <dbReference type="SAM" id="MobiDB-lite"/>
    </source>
</evidence>
<reference evidence="4" key="1">
    <citation type="journal article" date="2020" name="Stud. Mycol.">
        <title>101 Dothideomycetes genomes: a test case for predicting lifestyles and emergence of pathogens.</title>
        <authorList>
            <person name="Haridas S."/>
            <person name="Albert R."/>
            <person name="Binder M."/>
            <person name="Bloem J."/>
            <person name="Labutti K."/>
            <person name="Salamov A."/>
            <person name="Andreopoulos B."/>
            <person name="Baker S."/>
            <person name="Barry K."/>
            <person name="Bills G."/>
            <person name="Bluhm B."/>
            <person name="Cannon C."/>
            <person name="Castanera R."/>
            <person name="Culley D."/>
            <person name="Daum C."/>
            <person name="Ezra D."/>
            <person name="Gonzalez J."/>
            <person name="Henrissat B."/>
            <person name="Kuo A."/>
            <person name="Liang C."/>
            <person name="Lipzen A."/>
            <person name="Lutzoni F."/>
            <person name="Magnuson J."/>
            <person name="Mondo S."/>
            <person name="Nolan M."/>
            <person name="Ohm R."/>
            <person name="Pangilinan J."/>
            <person name="Park H.-J."/>
            <person name="Ramirez L."/>
            <person name="Alfaro M."/>
            <person name="Sun H."/>
            <person name="Tritt A."/>
            <person name="Yoshinaga Y."/>
            <person name="Zwiers L.-H."/>
            <person name="Turgeon B."/>
            <person name="Goodwin S."/>
            <person name="Spatafora J."/>
            <person name="Crous P."/>
            <person name="Grigoriev I."/>
        </authorList>
    </citation>
    <scope>NUCLEOTIDE SEQUENCE</scope>
    <source>
        <strain evidence="4">CBS 473.64</strain>
    </source>
</reference>
<sequence>MLKKDAGWLCAKLRRSTTVSNHGSGSAAQRHRKEARLASGQRTRRLWAWAVGSAAATAATSIIKARHGDRPAADSTDALRPQGPGRRVWSNLGRWAVWRLSAFGYAGPAPCRVRVLRPISHSQSPSLVAPALRPARSPNTASPCPWYAKGFKPTVRASLSESSTGPPSKPSQPSTVNGRPSTVDTPTPTFDADSPALQLVAANASVTASRWPAEASARHLHKSTPVLAYEGCISCICLSLFTRPRDTVLTADSSEPPSPHNKSIMLFINRNLVSVLAAATALLSTAQAASSSVSLVLIPSATTKPPASVMATAGCFATGKPYTGTPLEDHGPGPFITSGECQFICLGLEKNVLGLSEGNRCWCGDELPPLNTKVSNTSCSTGCAGSDSDNCGGASKLWVMTTGFTRNQIDYAENVTESSSSSSSSASSTGTSSSAAASSASAAAASASASSSPNTAGIAAGVVVGVVGLAAIIGGVFLWLRQKKRREVEEEYRRQAAVNNFVGGGKQMHTSNSSMTDSRLDPDFLARRQSNGSIADNEDYSRRILKVTNA</sequence>